<gene>
    <name evidence="1" type="ORF">CALMAC_LOCUS10592</name>
</gene>
<organism evidence="1 2">
    <name type="scientific">Callosobruchus maculatus</name>
    <name type="common">Southern cowpea weevil</name>
    <name type="synonym">Pulse bruchid</name>
    <dbReference type="NCBI Taxonomy" id="64391"/>
    <lineage>
        <taxon>Eukaryota</taxon>
        <taxon>Metazoa</taxon>
        <taxon>Ecdysozoa</taxon>
        <taxon>Arthropoda</taxon>
        <taxon>Hexapoda</taxon>
        <taxon>Insecta</taxon>
        <taxon>Pterygota</taxon>
        <taxon>Neoptera</taxon>
        <taxon>Endopterygota</taxon>
        <taxon>Coleoptera</taxon>
        <taxon>Polyphaga</taxon>
        <taxon>Cucujiformia</taxon>
        <taxon>Chrysomeloidea</taxon>
        <taxon>Chrysomelidae</taxon>
        <taxon>Bruchinae</taxon>
        <taxon>Bruchini</taxon>
        <taxon>Callosobruchus</taxon>
    </lineage>
</organism>
<name>A0A653CNM4_CALMS</name>
<dbReference type="OrthoDB" id="429813at2759"/>
<evidence type="ECO:0000313" key="1">
    <source>
        <dbReference type="EMBL" id="VEN49490.1"/>
    </source>
</evidence>
<dbReference type="Proteomes" id="UP000410492">
    <property type="component" value="Unassembled WGS sequence"/>
</dbReference>
<proteinExistence type="predicted"/>
<dbReference type="AlphaFoldDB" id="A0A653CNM4"/>
<evidence type="ECO:0000313" key="2">
    <source>
        <dbReference type="Proteomes" id="UP000410492"/>
    </source>
</evidence>
<accession>A0A653CNM4</accession>
<protein>
    <submittedName>
        <fullName evidence="1">Uncharacterized protein</fullName>
    </submittedName>
</protein>
<sequence>MCLVSQKHKETIKMQSVALKRRKSANCKKFPAKQTKADIVLLC</sequence>
<dbReference type="EMBL" id="CAACVG010008369">
    <property type="protein sequence ID" value="VEN49490.1"/>
    <property type="molecule type" value="Genomic_DNA"/>
</dbReference>
<keyword evidence="2" id="KW-1185">Reference proteome</keyword>
<reference evidence="1 2" key="1">
    <citation type="submission" date="2019-01" db="EMBL/GenBank/DDBJ databases">
        <authorList>
            <person name="Sayadi A."/>
        </authorList>
    </citation>
    <scope>NUCLEOTIDE SEQUENCE [LARGE SCALE GENOMIC DNA]</scope>
</reference>